<dbReference type="EMBL" id="JAGYWB010000019">
    <property type="protein sequence ID" value="KAI0488891.1"/>
    <property type="molecule type" value="Genomic_DNA"/>
</dbReference>
<dbReference type="PANTHER" id="PTHR11439">
    <property type="entry name" value="GAG-POL-RELATED RETROTRANSPOSON"/>
    <property type="match status" value="1"/>
</dbReference>
<dbReference type="CDD" id="cd09272">
    <property type="entry name" value="RNase_HI_RT_Ty1"/>
    <property type="match status" value="1"/>
</dbReference>
<accession>A0A8T3A3V9</accession>
<dbReference type="InterPro" id="IPR043502">
    <property type="entry name" value="DNA/RNA_pol_sf"/>
</dbReference>
<evidence type="ECO:0008006" key="3">
    <source>
        <dbReference type="Google" id="ProtNLM"/>
    </source>
</evidence>
<dbReference type="AlphaFoldDB" id="A0A8T3A3V9"/>
<keyword evidence="2" id="KW-1185">Reference proteome</keyword>
<comment type="caution">
    <text evidence="1">The sequence shown here is derived from an EMBL/GenBank/DDBJ whole genome shotgun (WGS) entry which is preliminary data.</text>
</comment>
<dbReference type="PANTHER" id="PTHR11439:SF483">
    <property type="entry name" value="PEPTIDE SYNTHASE GLIP-LIKE, PUTATIVE (AFU_ORTHOLOGUE AFUA_3G12920)-RELATED"/>
    <property type="match status" value="1"/>
</dbReference>
<organism evidence="1 2">
    <name type="scientific">Dendrobium nobile</name>
    <name type="common">Orchid</name>
    <dbReference type="NCBI Taxonomy" id="94219"/>
    <lineage>
        <taxon>Eukaryota</taxon>
        <taxon>Viridiplantae</taxon>
        <taxon>Streptophyta</taxon>
        <taxon>Embryophyta</taxon>
        <taxon>Tracheophyta</taxon>
        <taxon>Spermatophyta</taxon>
        <taxon>Magnoliopsida</taxon>
        <taxon>Liliopsida</taxon>
        <taxon>Asparagales</taxon>
        <taxon>Orchidaceae</taxon>
        <taxon>Epidendroideae</taxon>
        <taxon>Malaxideae</taxon>
        <taxon>Dendrobiinae</taxon>
        <taxon>Dendrobium</taxon>
    </lineage>
</organism>
<gene>
    <name evidence="1" type="ORF">KFK09_028730</name>
</gene>
<protein>
    <recommendedName>
        <fullName evidence="3">Mitochondrial protein</fullName>
    </recommendedName>
</protein>
<evidence type="ECO:0000313" key="2">
    <source>
        <dbReference type="Proteomes" id="UP000829196"/>
    </source>
</evidence>
<dbReference type="OrthoDB" id="780992at2759"/>
<proteinExistence type="predicted"/>
<dbReference type="Proteomes" id="UP000829196">
    <property type="component" value="Unassembled WGS sequence"/>
</dbReference>
<name>A0A8T3A3V9_DENNO</name>
<reference evidence="1" key="1">
    <citation type="journal article" date="2022" name="Front. Genet.">
        <title>Chromosome-Scale Assembly of the Dendrobium nobile Genome Provides Insights Into the Molecular Mechanism of the Biosynthesis of the Medicinal Active Ingredient of Dendrobium.</title>
        <authorList>
            <person name="Xu Q."/>
            <person name="Niu S.-C."/>
            <person name="Li K.-L."/>
            <person name="Zheng P.-J."/>
            <person name="Zhang X.-J."/>
            <person name="Jia Y."/>
            <person name="Liu Y."/>
            <person name="Niu Y.-X."/>
            <person name="Yu L.-H."/>
            <person name="Chen D.-F."/>
            <person name="Zhang G.-Q."/>
        </authorList>
    </citation>
    <scope>NUCLEOTIDE SEQUENCE</scope>
    <source>
        <tissue evidence="1">Leaf</tissue>
    </source>
</reference>
<sequence length="285" mass="32213">MGQISLFLGIHIHQNAQGYFLSQAHYAAKMLKDAGFLDCKLASTPSTPTLKAHSDNSQLFNNPSLYRRLAGSLQYLTITRPDIAFATNKVCQHMQSPTIQDYDNLTRVLRYIKGTISFGLPIKTGELHLHTYTDADWASDHMDRKSTTGFCSFLRPNLVSWSIKKQPTVAKSSTEAEYRSLAAATSDVVWLRRLVSELHTEQQSPTTIHCDNISAIALAKNPVFHARTKHIEIDYQFIRQHIHTGNILLQHTSSKDQVADILTKSFNTARFQELRSKLTIQNQND</sequence>
<dbReference type="SUPFAM" id="SSF56672">
    <property type="entry name" value="DNA/RNA polymerases"/>
    <property type="match status" value="1"/>
</dbReference>
<evidence type="ECO:0000313" key="1">
    <source>
        <dbReference type="EMBL" id="KAI0488891.1"/>
    </source>
</evidence>